<evidence type="ECO:0000313" key="4">
    <source>
        <dbReference type="EMBL" id="MBU3874266.1"/>
    </source>
</evidence>
<dbReference type="PANTHER" id="PTHR43790">
    <property type="entry name" value="CARBOHYDRATE TRANSPORT ATP-BINDING PROTEIN MG119-RELATED"/>
    <property type="match status" value="1"/>
</dbReference>
<protein>
    <submittedName>
        <fullName evidence="4">ABC transporter ATP-binding protein</fullName>
    </submittedName>
</protein>
<comment type="caution">
    <text evidence="4">The sequence shown here is derived from an EMBL/GenBank/DDBJ whole genome shotgun (WGS) entry which is preliminary data.</text>
</comment>
<keyword evidence="5" id="KW-1185">Reference proteome</keyword>
<evidence type="ECO:0000313" key="5">
    <source>
        <dbReference type="Proteomes" id="UP000723714"/>
    </source>
</evidence>
<dbReference type="InterPro" id="IPR003593">
    <property type="entry name" value="AAA+_ATPase"/>
</dbReference>
<dbReference type="InterPro" id="IPR003439">
    <property type="entry name" value="ABC_transporter-like_ATP-bd"/>
</dbReference>
<dbReference type="InterPro" id="IPR017871">
    <property type="entry name" value="ABC_transporter-like_CS"/>
</dbReference>
<organism evidence="4 5">
    <name type="scientific">Faecalicatena faecalis</name>
    <dbReference type="NCBI Taxonomy" id="2726362"/>
    <lineage>
        <taxon>Bacteria</taxon>
        <taxon>Bacillati</taxon>
        <taxon>Bacillota</taxon>
        <taxon>Clostridia</taxon>
        <taxon>Lachnospirales</taxon>
        <taxon>Lachnospiraceae</taxon>
        <taxon>Faecalicatena</taxon>
    </lineage>
</organism>
<dbReference type="GO" id="GO:0005524">
    <property type="term" value="F:ATP binding"/>
    <property type="evidence" value="ECO:0007669"/>
    <property type="project" value="UniProtKB-KW"/>
</dbReference>
<sequence>MSMIEVVDLTKKFGDFTANDKISLSVEEQEIKCIVGENGAGKSTLMNMLYGLLQPTSGKILIRGKEVQMNSPIDAIANGIGMVHQHFKLVPSLTVYENILLGVEIKKGKSPFVDAKTEIEKVQKLIDEYHFELNPLDKIEDISVGGRQRVEILKMLYRNVDILILDEPTAVLTPQEVDDLMVSLKNMKKQGKTIIVITHKLREVMELSDSVTVIKQGKVIGHVKTKDTNESELAQMMVGRNVVLTVSNERKEPISDEVIYEVKNLCTINDYGKEVVSDLSFKVHKGEILGVAGVEGNGQSELVKLMTGLMESTKGTITFLGKDITNQWPAQLRKEGVGIIPEDRYAQGLCGDMNISENCIAGYHGNADVCKRGIFDQKAIKAKRDHFIEEFDIRIGDLNGNVSSLSGGNAQKIIVARELSAGPKLLIACQPTRGVDIGSIEFIHKQILKFRDEGNAVILVSSELSEILSLSDNMIVMYKGKISGRVSQNEVTTASIGLLMAGIQPEKKEAAHE</sequence>
<reference evidence="4 5" key="1">
    <citation type="submission" date="2021-06" db="EMBL/GenBank/DDBJ databases">
        <title>Faecalicatena sp. nov. isolated from porcine feces.</title>
        <authorList>
            <person name="Oh B.S."/>
            <person name="Lee J.H."/>
        </authorList>
    </citation>
    <scope>NUCLEOTIDE SEQUENCE [LARGE SCALE GENOMIC DNA]</scope>
    <source>
        <strain evidence="4 5">AGMB00832</strain>
    </source>
</reference>
<accession>A0ABS6CYN4</accession>
<keyword evidence="2 4" id="KW-0067">ATP-binding</keyword>
<evidence type="ECO:0000259" key="3">
    <source>
        <dbReference type="PROSITE" id="PS50893"/>
    </source>
</evidence>
<dbReference type="SMART" id="SM00382">
    <property type="entry name" value="AAA"/>
    <property type="match status" value="1"/>
</dbReference>
<feature type="domain" description="ABC transporter" evidence="3">
    <location>
        <begin position="4"/>
        <end position="241"/>
    </location>
</feature>
<proteinExistence type="predicted"/>
<dbReference type="PROSITE" id="PS00211">
    <property type="entry name" value="ABC_TRANSPORTER_1"/>
    <property type="match status" value="1"/>
</dbReference>
<evidence type="ECO:0000256" key="1">
    <source>
        <dbReference type="ARBA" id="ARBA00022741"/>
    </source>
</evidence>
<dbReference type="Pfam" id="PF00005">
    <property type="entry name" value="ABC_tran"/>
    <property type="match status" value="2"/>
</dbReference>
<dbReference type="RefSeq" id="WP_216238307.1">
    <property type="nucleotide sequence ID" value="NZ_JABACJ020000001.1"/>
</dbReference>
<evidence type="ECO:0000256" key="2">
    <source>
        <dbReference type="ARBA" id="ARBA00022840"/>
    </source>
</evidence>
<dbReference type="EMBL" id="JABACJ020000001">
    <property type="protein sequence ID" value="MBU3874266.1"/>
    <property type="molecule type" value="Genomic_DNA"/>
</dbReference>
<dbReference type="CDD" id="cd03215">
    <property type="entry name" value="ABC_Carb_Monos_II"/>
    <property type="match status" value="1"/>
</dbReference>
<feature type="domain" description="ABC transporter" evidence="3">
    <location>
        <begin position="260"/>
        <end position="504"/>
    </location>
</feature>
<dbReference type="PROSITE" id="PS50893">
    <property type="entry name" value="ABC_TRANSPORTER_2"/>
    <property type="match status" value="2"/>
</dbReference>
<dbReference type="CDD" id="cd03216">
    <property type="entry name" value="ABC_Carb_Monos_I"/>
    <property type="match status" value="1"/>
</dbReference>
<dbReference type="PANTHER" id="PTHR43790:SF4">
    <property type="entry name" value="GUANOSINE IMPORT ATP-BINDING PROTEIN NUPO"/>
    <property type="match status" value="1"/>
</dbReference>
<keyword evidence="1" id="KW-0547">Nucleotide-binding</keyword>
<gene>
    <name evidence="4" type="ORF">HGO97_000335</name>
</gene>
<dbReference type="InterPro" id="IPR050107">
    <property type="entry name" value="ABC_carbohydrate_import_ATPase"/>
</dbReference>
<name>A0ABS6CYN4_9FIRM</name>
<dbReference type="Proteomes" id="UP000723714">
    <property type="component" value="Unassembled WGS sequence"/>
</dbReference>